<protein>
    <submittedName>
        <fullName evidence="2">DNA polymerase beta domain protein region</fullName>
    </submittedName>
</protein>
<feature type="domain" description="Polymerase beta nucleotidyltransferase" evidence="1">
    <location>
        <begin position="8"/>
        <end position="97"/>
    </location>
</feature>
<dbReference type="OrthoDB" id="360741at2"/>
<dbReference type="PANTHER" id="PTHR43852">
    <property type="entry name" value="NUCLEOTIDYLTRANSFERASE"/>
    <property type="match status" value="1"/>
</dbReference>
<gene>
    <name evidence="2" type="ORF">CUESP1_0915</name>
</gene>
<dbReference type="InterPro" id="IPR052930">
    <property type="entry name" value="TA_antitoxin_MntA"/>
</dbReference>
<keyword evidence="3" id="KW-1185">Reference proteome</keyword>
<dbReference type="Gene3D" id="3.30.460.10">
    <property type="entry name" value="Beta Polymerase, domain 2"/>
    <property type="match status" value="1"/>
</dbReference>
<dbReference type="EMBL" id="LT669839">
    <property type="protein sequence ID" value="SHD76291.1"/>
    <property type="molecule type" value="Genomic_DNA"/>
</dbReference>
<dbReference type="InterPro" id="IPR043519">
    <property type="entry name" value="NT_sf"/>
</dbReference>
<dbReference type="PANTHER" id="PTHR43852:SF3">
    <property type="entry name" value="NUCLEOTIDYLTRANSFERASE"/>
    <property type="match status" value="1"/>
</dbReference>
<name>M1YTM8_9FIRM</name>
<dbReference type="NCBIfam" id="NF047752">
    <property type="entry name" value="MntA_antitoxin"/>
    <property type="match status" value="1"/>
</dbReference>
<evidence type="ECO:0000259" key="1">
    <source>
        <dbReference type="Pfam" id="PF18765"/>
    </source>
</evidence>
<dbReference type="Pfam" id="PF18765">
    <property type="entry name" value="Polbeta"/>
    <property type="match status" value="1"/>
</dbReference>
<dbReference type="CDD" id="cd05403">
    <property type="entry name" value="NT_KNTase_like"/>
    <property type="match status" value="1"/>
</dbReference>
<proteinExistence type="predicted"/>
<dbReference type="Proteomes" id="UP000245423">
    <property type="component" value="Chromosome 1"/>
</dbReference>
<dbReference type="InterPro" id="IPR041633">
    <property type="entry name" value="Polbeta"/>
</dbReference>
<organism evidence="2 3">
    <name type="scientific">[Clostridium] ultunense Esp</name>
    <dbReference type="NCBI Taxonomy" id="1288971"/>
    <lineage>
        <taxon>Bacteria</taxon>
        <taxon>Bacillati</taxon>
        <taxon>Bacillota</taxon>
        <taxon>Tissierellia</taxon>
        <taxon>Tissierellales</taxon>
        <taxon>Tepidimicrobiaceae</taxon>
        <taxon>Schnuerera</taxon>
    </lineage>
</organism>
<dbReference type="HOGENOM" id="CLU_130257_1_2_9"/>
<reference evidence="2 3" key="1">
    <citation type="submission" date="2016-11" db="EMBL/GenBank/DDBJ databases">
        <authorList>
            <person name="Manzoor S."/>
        </authorList>
    </citation>
    <scope>NUCLEOTIDE SEQUENCE [LARGE SCALE GENOMIC DNA]</scope>
    <source>
        <strain evidence="2">Clostridium ultunense strain Esp</strain>
    </source>
</reference>
<evidence type="ECO:0000313" key="2">
    <source>
        <dbReference type="EMBL" id="SHD76291.1"/>
    </source>
</evidence>
<accession>M1YTM8</accession>
<sequence length="134" mass="15729">MLSESQLETLNKIFSKHKVVKGAYLFGSYAEGKENKFSDLDIGIILDEVYEKNIKIQLLKELSYNGFCNVDLVLLNEAPTMIEFEIVKHNKLIYRREDFNHPVYFSNIIRKGLDFKPLVKVQRKLYKERLLNGK</sequence>
<evidence type="ECO:0000313" key="3">
    <source>
        <dbReference type="Proteomes" id="UP000245423"/>
    </source>
</evidence>
<dbReference type="AlphaFoldDB" id="M1YTM8"/>
<dbReference type="RefSeq" id="WP_005583696.1">
    <property type="nucleotide sequence ID" value="NZ_LT669839.1"/>
</dbReference>
<dbReference type="SUPFAM" id="SSF81301">
    <property type="entry name" value="Nucleotidyltransferase"/>
    <property type="match status" value="1"/>
</dbReference>